<feature type="chain" id="PRO_5034137749" evidence="2">
    <location>
        <begin position="17"/>
        <end position="91"/>
    </location>
</feature>
<sequence>MWILGFVPILLSSVLAAPTPVRHDNVNGRALAARSLDTGTHNKDYNPGLEEATMLAAKTPGLAAPVQVRTRQAGAPEAATQDQDACISPRE</sequence>
<dbReference type="AlphaFoldDB" id="A0A8H6FI17"/>
<gene>
    <name evidence="3" type="ORF">HO133_006940</name>
</gene>
<dbReference type="GeneID" id="59335340"/>
<protein>
    <submittedName>
        <fullName evidence="3">Uncharacterized protein</fullName>
    </submittedName>
</protein>
<keyword evidence="4" id="KW-1185">Reference proteome</keyword>
<dbReference type="Proteomes" id="UP000593566">
    <property type="component" value="Unassembled WGS sequence"/>
</dbReference>
<dbReference type="EMBL" id="JACCJB010000003">
    <property type="protein sequence ID" value="KAF6228829.1"/>
    <property type="molecule type" value="Genomic_DNA"/>
</dbReference>
<accession>A0A8H6FI17</accession>
<evidence type="ECO:0000313" key="3">
    <source>
        <dbReference type="EMBL" id="KAF6228829.1"/>
    </source>
</evidence>
<evidence type="ECO:0000256" key="1">
    <source>
        <dbReference type="SAM" id="MobiDB-lite"/>
    </source>
</evidence>
<name>A0A8H6FI17_9LECA</name>
<evidence type="ECO:0000313" key="4">
    <source>
        <dbReference type="Proteomes" id="UP000593566"/>
    </source>
</evidence>
<reference evidence="3 4" key="1">
    <citation type="journal article" date="2020" name="Genomics">
        <title>Complete, high-quality genomes from long-read metagenomic sequencing of two wolf lichen thalli reveals enigmatic genome architecture.</title>
        <authorList>
            <person name="McKenzie S.K."/>
            <person name="Walston R.F."/>
            <person name="Allen J.L."/>
        </authorList>
    </citation>
    <scope>NUCLEOTIDE SEQUENCE [LARGE SCALE GENOMIC DNA]</scope>
    <source>
        <strain evidence="3">WasteWater1</strain>
    </source>
</reference>
<dbReference type="RefSeq" id="XP_037156471.1">
    <property type="nucleotide sequence ID" value="XM_037297836.1"/>
</dbReference>
<feature type="region of interest" description="Disordered" evidence="1">
    <location>
        <begin position="70"/>
        <end position="91"/>
    </location>
</feature>
<feature type="signal peptide" evidence="2">
    <location>
        <begin position="1"/>
        <end position="16"/>
    </location>
</feature>
<keyword evidence="2" id="KW-0732">Signal</keyword>
<comment type="caution">
    <text evidence="3">The sequence shown here is derived from an EMBL/GenBank/DDBJ whole genome shotgun (WGS) entry which is preliminary data.</text>
</comment>
<proteinExistence type="predicted"/>
<evidence type="ECO:0000256" key="2">
    <source>
        <dbReference type="SAM" id="SignalP"/>
    </source>
</evidence>
<organism evidence="3 4">
    <name type="scientific">Letharia lupina</name>
    <dbReference type="NCBI Taxonomy" id="560253"/>
    <lineage>
        <taxon>Eukaryota</taxon>
        <taxon>Fungi</taxon>
        <taxon>Dikarya</taxon>
        <taxon>Ascomycota</taxon>
        <taxon>Pezizomycotina</taxon>
        <taxon>Lecanoromycetes</taxon>
        <taxon>OSLEUM clade</taxon>
        <taxon>Lecanoromycetidae</taxon>
        <taxon>Lecanorales</taxon>
        <taxon>Lecanorineae</taxon>
        <taxon>Parmeliaceae</taxon>
        <taxon>Letharia</taxon>
    </lineage>
</organism>